<dbReference type="PANTHER" id="PTHR46023">
    <property type="entry name" value="LIPASE CLASS 3 PROTEIN-LIKE"/>
    <property type="match status" value="1"/>
</dbReference>
<dbReference type="ExpressionAtlas" id="A0A2K3LZ75">
    <property type="expression patterns" value="baseline"/>
</dbReference>
<accession>A0A2K3LZ75</accession>
<name>A0A2K3LZ75_TRIPR</name>
<dbReference type="PANTHER" id="PTHR46023:SF5">
    <property type="entry name" value="OS02G0780700 PROTEIN"/>
    <property type="match status" value="1"/>
</dbReference>
<organism evidence="2 3">
    <name type="scientific">Trifolium pratense</name>
    <name type="common">Red clover</name>
    <dbReference type="NCBI Taxonomy" id="57577"/>
    <lineage>
        <taxon>Eukaryota</taxon>
        <taxon>Viridiplantae</taxon>
        <taxon>Streptophyta</taxon>
        <taxon>Embryophyta</taxon>
        <taxon>Tracheophyta</taxon>
        <taxon>Spermatophyta</taxon>
        <taxon>Magnoliopsida</taxon>
        <taxon>eudicotyledons</taxon>
        <taxon>Gunneridae</taxon>
        <taxon>Pentapetalae</taxon>
        <taxon>rosids</taxon>
        <taxon>fabids</taxon>
        <taxon>Fabales</taxon>
        <taxon>Fabaceae</taxon>
        <taxon>Papilionoideae</taxon>
        <taxon>50 kb inversion clade</taxon>
        <taxon>NPAAA clade</taxon>
        <taxon>Hologalegina</taxon>
        <taxon>IRL clade</taxon>
        <taxon>Trifolieae</taxon>
        <taxon>Trifolium</taxon>
    </lineage>
</organism>
<dbReference type="EMBL" id="ASHM01044985">
    <property type="protein sequence ID" value="PNX83823.1"/>
    <property type="molecule type" value="Genomic_DNA"/>
</dbReference>
<evidence type="ECO:0000313" key="3">
    <source>
        <dbReference type="Proteomes" id="UP000236291"/>
    </source>
</evidence>
<evidence type="ECO:0000313" key="2">
    <source>
        <dbReference type="EMBL" id="PNX83823.1"/>
    </source>
</evidence>
<reference evidence="2 3" key="1">
    <citation type="journal article" date="2014" name="Am. J. Bot.">
        <title>Genome assembly and annotation for red clover (Trifolium pratense; Fabaceae).</title>
        <authorList>
            <person name="Istvanek J."/>
            <person name="Jaros M."/>
            <person name="Krenek A."/>
            <person name="Repkova J."/>
        </authorList>
    </citation>
    <scope>NUCLEOTIDE SEQUENCE [LARGE SCALE GENOMIC DNA]</scope>
    <source>
        <strain evidence="3">cv. Tatra</strain>
        <tissue evidence="2">Young leaves</tissue>
    </source>
</reference>
<protein>
    <submittedName>
        <fullName evidence="2">Sn1-specific diacylglycerol lipase alpha</fullName>
    </submittedName>
</protein>
<dbReference type="AlphaFoldDB" id="A0A2K3LZ75"/>
<feature type="region of interest" description="Disordered" evidence="1">
    <location>
        <begin position="19"/>
        <end position="60"/>
    </location>
</feature>
<feature type="compositionally biased region" description="Low complexity" evidence="1">
    <location>
        <begin position="43"/>
        <end position="57"/>
    </location>
</feature>
<feature type="region of interest" description="Disordered" evidence="1">
    <location>
        <begin position="191"/>
        <end position="211"/>
    </location>
</feature>
<reference evidence="2 3" key="2">
    <citation type="journal article" date="2017" name="Front. Plant Sci.">
        <title>Gene Classification and Mining of Molecular Markers Useful in Red Clover (Trifolium pratense) Breeding.</title>
        <authorList>
            <person name="Istvanek J."/>
            <person name="Dluhosova J."/>
            <person name="Dluhos P."/>
            <person name="Patkova L."/>
            <person name="Nedelnik J."/>
            <person name="Repkova J."/>
        </authorList>
    </citation>
    <scope>NUCLEOTIDE SEQUENCE [LARGE SCALE GENOMIC DNA]</scope>
    <source>
        <strain evidence="3">cv. Tatra</strain>
        <tissue evidence="2">Young leaves</tissue>
    </source>
</reference>
<sequence length="270" mass="30641">MKRAKSMAQAAWTRPNLNLTSWSCIGPRRRATGHSNSKEDGCSPSSSASDNAESSEPLIFSPRKGINAKSLNLPVSSSVDEWSTEIECENESNADADIDNDLHLSENMIDHERYEDQMSEVELWQQLEHELYDRPEGEEADVAKEIREEEEAATTEVVGQTRNSSAPEVDEVHRFYPPGKIMHIVTLHSDSTEIESDGSRTSSTSSDDSEQIETKIGIFLTSRSLYSKLRLSQTMISDHFMPIYRKQIERLIKELEEESIEDRRTQEVML</sequence>
<dbReference type="STRING" id="57577.A0A2K3LZ75"/>
<evidence type="ECO:0000256" key="1">
    <source>
        <dbReference type="SAM" id="MobiDB-lite"/>
    </source>
</evidence>
<dbReference type="Proteomes" id="UP000236291">
    <property type="component" value="Unassembled WGS sequence"/>
</dbReference>
<comment type="caution">
    <text evidence="2">The sequence shown here is derived from an EMBL/GenBank/DDBJ whole genome shotgun (WGS) entry which is preliminary data.</text>
</comment>
<gene>
    <name evidence="2" type="ORF">L195_g039871</name>
</gene>
<proteinExistence type="predicted"/>